<accession>A0AAD7NUR8</accession>
<evidence type="ECO:0000313" key="2">
    <source>
        <dbReference type="Proteomes" id="UP001215280"/>
    </source>
</evidence>
<dbReference type="EMBL" id="JARJLG010000013">
    <property type="protein sequence ID" value="KAJ7775990.1"/>
    <property type="molecule type" value="Genomic_DNA"/>
</dbReference>
<gene>
    <name evidence="1" type="ORF">DFH07DRAFT_766931</name>
</gene>
<dbReference type="InterPro" id="IPR023578">
    <property type="entry name" value="Ras_GEF_dom_sf"/>
</dbReference>
<name>A0AAD7NUR8_9AGAR</name>
<keyword evidence="2" id="KW-1185">Reference proteome</keyword>
<dbReference type="SUPFAM" id="SSF48366">
    <property type="entry name" value="Ras GEF"/>
    <property type="match status" value="1"/>
</dbReference>
<proteinExistence type="predicted"/>
<sequence>MSQAQLDALNTRCISLLNALEDAYMKKSEHGGLVGSLDESVIGFLDEMDLILRGIRERLAGRRSLNFVSSAQKHGEIQTWILQNQRIEDAFRAMNARVLICHAKLLSEMRAMQERDHEDIRTCIAELQLRHLDNNADRAGTPAPKLPPIFGADPPSFLPSASHFFPVAASGSRSECPDETPKLSICKQANGKICYGNVEGIIDYMIQTDDPHTNQLVLGTYQDFATPNNMFQIFKQRLEDIPREIRPHRRPKILKLMVALLRTVEDSTLLPQVREFVSTSEVGLTPEDRTMIIRAIELLLSVVEPIEPHDIAITLTFIERDIHKSSV</sequence>
<dbReference type="AlphaFoldDB" id="A0AAD7NUR8"/>
<evidence type="ECO:0000313" key="1">
    <source>
        <dbReference type="EMBL" id="KAJ7775990.1"/>
    </source>
</evidence>
<protein>
    <submittedName>
        <fullName evidence="1">Uncharacterized protein</fullName>
    </submittedName>
</protein>
<organism evidence="1 2">
    <name type="scientific">Mycena maculata</name>
    <dbReference type="NCBI Taxonomy" id="230809"/>
    <lineage>
        <taxon>Eukaryota</taxon>
        <taxon>Fungi</taxon>
        <taxon>Dikarya</taxon>
        <taxon>Basidiomycota</taxon>
        <taxon>Agaricomycotina</taxon>
        <taxon>Agaricomycetes</taxon>
        <taxon>Agaricomycetidae</taxon>
        <taxon>Agaricales</taxon>
        <taxon>Marasmiineae</taxon>
        <taxon>Mycenaceae</taxon>
        <taxon>Mycena</taxon>
    </lineage>
</organism>
<reference evidence="1" key="1">
    <citation type="submission" date="2023-03" db="EMBL/GenBank/DDBJ databases">
        <title>Massive genome expansion in bonnet fungi (Mycena s.s.) driven by repeated elements and novel gene families across ecological guilds.</title>
        <authorList>
            <consortium name="Lawrence Berkeley National Laboratory"/>
            <person name="Harder C.B."/>
            <person name="Miyauchi S."/>
            <person name="Viragh M."/>
            <person name="Kuo A."/>
            <person name="Thoen E."/>
            <person name="Andreopoulos B."/>
            <person name="Lu D."/>
            <person name="Skrede I."/>
            <person name="Drula E."/>
            <person name="Henrissat B."/>
            <person name="Morin E."/>
            <person name="Kohler A."/>
            <person name="Barry K."/>
            <person name="LaButti K."/>
            <person name="Morin E."/>
            <person name="Salamov A."/>
            <person name="Lipzen A."/>
            <person name="Mereny Z."/>
            <person name="Hegedus B."/>
            <person name="Baldrian P."/>
            <person name="Stursova M."/>
            <person name="Weitz H."/>
            <person name="Taylor A."/>
            <person name="Grigoriev I.V."/>
            <person name="Nagy L.G."/>
            <person name="Martin F."/>
            <person name="Kauserud H."/>
        </authorList>
    </citation>
    <scope>NUCLEOTIDE SEQUENCE</scope>
    <source>
        <strain evidence="1">CBHHK188m</strain>
    </source>
</reference>
<dbReference type="Proteomes" id="UP001215280">
    <property type="component" value="Unassembled WGS sequence"/>
</dbReference>
<comment type="caution">
    <text evidence="1">The sequence shown here is derived from an EMBL/GenBank/DDBJ whole genome shotgun (WGS) entry which is preliminary data.</text>
</comment>